<dbReference type="AlphaFoldDB" id="A0A0P4R4V4"/>
<name>A0A0P4R4V4_9ACTN</name>
<evidence type="ECO:0000313" key="2">
    <source>
        <dbReference type="Proteomes" id="UP000048965"/>
    </source>
</evidence>
<organism evidence="1 2">
    <name type="scientific">Streptomyces lydicamycinicus</name>
    <dbReference type="NCBI Taxonomy" id="1546107"/>
    <lineage>
        <taxon>Bacteria</taxon>
        <taxon>Bacillati</taxon>
        <taxon>Actinomycetota</taxon>
        <taxon>Actinomycetes</taxon>
        <taxon>Kitasatosporales</taxon>
        <taxon>Streptomycetaceae</taxon>
        <taxon>Streptomyces</taxon>
    </lineage>
</organism>
<reference evidence="1 2" key="2">
    <citation type="journal article" date="2015" name="Stand. Genomic Sci.">
        <title>Draft genome sequence of marine-derived Streptomyces sp. TP-A0598, a producer of anti-MRSA antibiotic lydicamycins.</title>
        <authorList>
            <person name="Komaki H."/>
            <person name="Ichikawa N."/>
            <person name="Hosoyama A."/>
            <person name="Fujita N."/>
            <person name="Igarashi Y."/>
        </authorList>
    </citation>
    <scope>NUCLEOTIDE SEQUENCE [LARGE SCALE GENOMIC DNA]</scope>
    <source>
        <strain evidence="1 2">NBRC 110027</strain>
    </source>
</reference>
<protein>
    <submittedName>
        <fullName evidence="1">Uncharacterized protein</fullName>
    </submittedName>
</protein>
<comment type="caution">
    <text evidence="1">The sequence shown here is derived from an EMBL/GenBank/DDBJ whole genome shotgun (WGS) entry which is preliminary data.</text>
</comment>
<proteinExistence type="predicted"/>
<keyword evidence="2" id="KW-1185">Reference proteome</keyword>
<evidence type="ECO:0000313" key="1">
    <source>
        <dbReference type="EMBL" id="GAO08009.1"/>
    </source>
</evidence>
<accession>A0A0P4R4V4</accession>
<dbReference type="Proteomes" id="UP000048965">
    <property type="component" value="Unassembled WGS sequence"/>
</dbReference>
<dbReference type="OrthoDB" id="4237848at2"/>
<dbReference type="RefSeq" id="WP_042153007.1">
    <property type="nucleotide sequence ID" value="NZ_BBNO01000003.1"/>
</dbReference>
<dbReference type="EMBL" id="BBNO01000003">
    <property type="protein sequence ID" value="GAO08009.1"/>
    <property type="molecule type" value="Genomic_DNA"/>
</dbReference>
<sequence length="78" mass="8609">MYEMRAGPSTTGSSGQVWHVMAKHDARATLCGRKLASHGPRPSEQEDDPTARYCSPCMTAFREILDINSAPAHEHRPT</sequence>
<gene>
    <name evidence="1" type="ORF">TPA0598_03_04700</name>
</gene>
<reference evidence="2" key="1">
    <citation type="submission" date="2014-09" db="EMBL/GenBank/DDBJ databases">
        <title>Whole genome shotgun sequence of Streptomyces sp. NBRC 110027.</title>
        <authorList>
            <person name="Komaki H."/>
            <person name="Ichikawa N."/>
            <person name="Katano-Makiyama Y."/>
            <person name="Hosoyama A."/>
            <person name="Hashimoto M."/>
            <person name="Uohara A."/>
            <person name="Kitahashi Y."/>
            <person name="Ohji S."/>
            <person name="Kimura A."/>
            <person name="Yamazoe A."/>
            <person name="Igarashi Y."/>
            <person name="Fujita N."/>
        </authorList>
    </citation>
    <scope>NUCLEOTIDE SEQUENCE [LARGE SCALE GENOMIC DNA]</scope>
    <source>
        <strain evidence="2">NBRC 110027</strain>
    </source>
</reference>